<comment type="caution">
    <text evidence="7">The sequence shown here is derived from an EMBL/GenBank/DDBJ whole genome shotgun (WGS) entry which is preliminary data.</text>
</comment>
<evidence type="ECO:0000313" key="8">
    <source>
        <dbReference type="Proteomes" id="UP000654370"/>
    </source>
</evidence>
<dbReference type="Gene3D" id="3.40.50.720">
    <property type="entry name" value="NAD(P)-binding Rossmann-like Domain"/>
    <property type="match status" value="1"/>
</dbReference>
<dbReference type="GO" id="GO:0005524">
    <property type="term" value="F:ATP binding"/>
    <property type="evidence" value="ECO:0007669"/>
    <property type="project" value="UniProtKB-UniRule"/>
</dbReference>
<evidence type="ECO:0000259" key="6">
    <source>
        <dbReference type="PROSITE" id="PS50067"/>
    </source>
</evidence>
<comment type="similarity">
    <text evidence="3 4">Belongs to the TRAFAC class myosin-kinesin ATPase superfamily. Kinesin family.</text>
</comment>
<keyword evidence="1 3" id="KW-0547">Nucleotide-binding</keyword>
<keyword evidence="3 4" id="KW-0505">Motor protein</keyword>
<dbReference type="InterPro" id="IPR036291">
    <property type="entry name" value="NAD(P)-bd_dom_sf"/>
</dbReference>
<dbReference type="InterPro" id="IPR027417">
    <property type="entry name" value="P-loop_NTPase"/>
</dbReference>
<accession>A0A8H7PNN8</accession>
<dbReference type="InterPro" id="IPR001752">
    <property type="entry name" value="Kinesin_motor_dom"/>
</dbReference>
<protein>
    <recommendedName>
        <fullName evidence="4">Kinesin-like protein</fullName>
    </recommendedName>
</protein>
<keyword evidence="5" id="KW-0175">Coiled coil</keyword>
<sequence length="738" mass="83092">MSIKKNGGDEKVKVVCRVRPFLDHEAPDDSVVVEDNEIKITNQRNTTEIVFSSCHGPESKQSDIYEQDVQPLVDKVFAGVDSTIFAYGVTGSGKTHTMQGTPDEPGIIPRVAQYLFDRVSDYPRHSVSIHVSYMEIYKELVYDLLIPRDGQGAGLSIREDSLRNIFVANLTDKEIKSFNEFETVYNNACKNRSTAETKMNVSSSRSHAILSLQVIVATGDHQHLEGENDEDESGRYALTGKINLIDLAGSEDNRRTDNGKERLAESGAINKSLFVLGQVVESINTASVRIPFRDSKMTRILQVRANEDAVIQRWHILILLLRQPSLGGKAQGMMIVNIAPGQSFFMDSYNRAYCSSLSFATKSKTIENIPVVNTILQEEPPTPTVINNPSSLGQALRVAINGRKRQSRKRLSDSMFDRPAKRRLQDSYRWPASPGRGMLVGDRMSYYSRLLRPKKRMALTYDTWPKKKLMEEQLETRLEERMNELVNDKISELQRVNSELRSQVQEQKNQTLEVLQRLQAIEAKLAERSDRLHVASHWVGKHVLIKCVLSYQYADIDTKIRANSGIGYSTSCVLACLGANVHICVRSRSKADETIKGIVQYVHEHAADQASTVEQRLSSHVVEMSDFASVRSLCKEIQFPIDILINNAGLQSKEKQMSNDGYELTWQNSHRQLHRQQRCFTVLSLAQKESGFEAPPWDGFEERPTPDEAAYPILVCIIDDNITPGALVAVPDGRHGQK</sequence>
<name>A0A8H7PNN8_MORIS</name>
<proteinExistence type="inferred from homology"/>
<dbReference type="Pfam" id="PF00225">
    <property type="entry name" value="Kinesin"/>
    <property type="match status" value="1"/>
</dbReference>
<dbReference type="GO" id="GO:0005875">
    <property type="term" value="C:microtubule associated complex"/>
    <property type="evidence" value="ECO:0007669"/>
    <property type="project" value="TreeGrafter"/>
</dbReference>
<dbReference type="PROSITE" id="PS50067">
    <property type="entry name" value="KINESIN_MOTOR_2"/>
    <property type="match status" value="1"/>
</dbReference>
<dbReference type="PANTHER" id="PTHR47969:SF9">
    <property type="entry name" value="KINESIN-LIKE PROTEIN"/>
    <property type="match status" value="1"/>
</dbReference>
<evidence type="ECO:0000256" key="2">
    <source>
        <dbReference type="ARBA" id="ARBA00022840"/>
    </source>
</evidence>
<dbReference type="GO" id="GO:0003777">
    <property type="term" value="F:microtubule motor activity"/>
    <property type="evidence" value="ECO:0007669"/>
    <property type="project" value="InterPro"/>
</dbReference>
<feature type="non-terminal residue" evidence="7">
    <location>
        <position position="1"/>
    </location>
</feature>
<dbReference type="SMART" id="SM00129">
    <property type="entry name" value="KISc"/>
    <property type="match status" value="1"/>
</dbReference>
<dbReference type="PANTHER" id="PTHR47969">
    <property type="entry name" value="CHROMOSOME-ASSOCIATED KINESIN KIF4A-RELATED"/>
    <property type="match status" value="1"/>
</dbReference>
<dbReference type="GO" id="GO:0008017">
    <property type="term" value="F:microtubule binding"/>
    <property type="evidence" value="ECO:0007669"/>
    <property type="project" value="InterPro"/>
</dbReference>
<dbReference type="PRINTS" id="PR00380">
    <property type="entry name" value="KINESINHEAVY"/>
</dbReference>
<feature type="coiled-coil region" evidence="5">
    <location>
        <begin position="483"/>
        <end position="510"/>
    </location>
</feature>
<dbReference type="GO" id="GO:0051231">
    <property type="term" value="P:spindle elongation"/>
    <property type="evidence" value="ECO:0007669"/>
    <property type="project" value="TreeGrafter"/>
</dbReference>
<keyword evidence="8" id="KW-1185">Reference proteome</keyword>
<evidence type="ECO:0000256" key="4">
    <source>
        <dbReference type="RuleBase" id="RU000394"/>
    </source>
</evidence>
<keyword evidence="4" id="KW-0493">Microtubule</keyword>
<reference evidence="7" key="1">
    <citation type="submission" date="2020-12" db="EMBL/GenBank/DDBJ databases">
        <title>Metabolic potential, ecology and presence of endohyphal bacteria is reflected in genomic diversity of Mucoromycotina.</title>
        <authorList>
            <person name="Muszewska A."/>
            <person name="Okrasinska A."/>
            <person name="Steczkiewicz K."/>
            <person name="Drgas O."/>
            <person name="Orlowska M."/>
            <person name="Perlinska-Lenart U."/>
            <person name="Aleksandrzak-Piekarczyk T."/>
            <person name="Szatraj K."/>
            <person name="Zielenkiewicz U."/>
            <person name="Pilsyk S."/>
            <person name="Malc E."/>
            <person name="Mieczkowski P."/>
            <person name="Kruszewska J.S."/>
            <person name="Biernat P."/>
            <person name="Pawlowska J."/>
        </authorList>
    </citation>
    <scope>NUCLEOTIDE SEQUENCE</scope>
    <source>
        <strain evidence="7">WA0000067209</strain>
    </source>
</reference>
<gene>
    <name evidence="7" type="ORF">INT43_007756</name>
</gene>
<dbReference type="GO" id="GO:0007018">
    <property type="term" value="P:microtubule-based movement"/>
    <property type="evidence" value="ECO:0007669"/>
    <property type="project" value="InterPro"/>
</dbReference>
<feature type="domain" description="Kinesin motor" evidence="6">
    <location>
        <begin position="11"/>
        <end position="366"/>
    </location>
</feature>
<dbReference type="PROSITE" id="PS00411">
    <property type="entry name" value="KINESIN_MOTOR_1"/>
    <property type="match status" value="1"/>
</dbReference>
<dbReference type="GO" id="GO:0005874">
    <property type="term" value="C:microtubule"/>
    <property type="evidence" value="ECO:0007669"/>
    <property type="project" value="UniProtKB-KW"/>
</dbReference>
<dbReference type="AlphaFoldDB" id="A0A8H7PNN8"/>
<dbReference type="SUPFAM" id="SSF51735">
    <property type="entry name" value="NAD(P)-binding Rossmann-fold domains"/>
    <property type="match status" value="1"/>
</dbReference>
<organism evidence="7 8">
    <name type="scientific">Mortierella isabellina</name>
    <name type="common">Filamentous fungus</name>
    <name type="synonym">Umbelopsis isabellina</name>
    <dbReference type="NCBI Taxonomy" id="91625"/>
    <lineage>
        <taxon>Eukaryota</taxon>
        <taxon>Fungi</taxon>
        <taxon>Fungi incertae sedis</taxon>
        <taxon>Mucoromycota</taxon>
        <taxon>Mucoromycotina</taxon>
        <taxon>Umbelopsidomycetes</taxon>
        <taxon>Umbelopsidales</taxon>
        <taxon>Umbelopsidaceae</taxon>
        <taxon>Umbelopsis</taxon>
    </lineage>
</organism>
<feature type="binding site" evidence="3">
    <location>
        <begin position="88"/>
        <end position="95"/>
    </location>
    <ligand>
        <name>ATP</name>
        <dbReference type="ChEBI" id="CHEBI:30616"/>
    </ligand>
</feature>
<keyword evidence="2 3" id="KW-0067">ATP-binding</keyword>
<dbReference type="EMBL" id="JAEPQZ010000009">
    <property type="protein sequence ID" value="KAG2177100.1"/>
    <property type="molecule type" value="Genomic_DNA"/>
</dbReference>
<evidence type="ECO:0000256" key="5">
    <source>
        <dbReference type="SAM" id="Coils"/>
    </source>
</evidence>
<dbReference type="CDD" id="cd00106">
    <property type="entry name" value="KISc"/>
    <property type="match status" value="1"/>
</dbReference>
<evidence type="ECO:0000256" key="3">
    <source>
        <dbReference type="PROSITE-ProRule" id="PRU00283"/>
    </source>
</evidence>
<dbReference type="Gene3D" id="3.40.850.10">
    <property type="entry name" value="Kinesin motor domain"/>
    <property type="match status" value="1"/>
</dbReference>
<evidence type="ECO:0000256" key="1">
    <source>
        <dbReference type="ARBA" id="ARBA00022741"/>
    </source>
</evidence>
<dbReference type="InterPro" id="IPR019821">
    <property type="entry name" value="Kinesin_motor_CS"/>
</dbReference>
<dbReference type="OrthoDB" id="3176171at2759"/>
<dbReference type="InterPro" id="IPR027640">
    <property type="entry name" value="Kinesin-like_fam"/>
</dbReference>
<dbReference type="InterPro" id="IPR036961">
    <property type="entry name" value="Kinesin_motor_dom_sf"/>
</dbReference>
<dbReference type="GO" id="GO:0007052">
    <property type="term" value="P:mitotic spindle organization"/>
    <property type="evidence" value="ECO:0007669"/>
    <property type="project" value="TreeGrafter"/>
</dbReference>
<evidence type="ECO:0000313" key="7">
    <source>
        <dbReference type="EMBL" id="KAG2177100.1"/>
    </source>
</evidence>
<dbReference type="SUPFAM" id="SSF52540">
    <property type="entry name" value="P-loop containing nucleoside triphosphate hydrolases"/>
    <property type="match status" value="1"/>
</dbReference>
<dbReference type="Proteomes" id="UP000654370">
    <property type="component" value="Unassembled WGS sequence"/>
</dbReference>